<dbReference type="Proteomes" id="UP000269945">
    <property type="component" value="Unassembled WGS sequence"/>
</dbReference>
<feature type="non-terminal residue" evidence="1">
    <location>
        <position position="66"/>
    </location>
</feature>
<organism evidence="1 2">
    <name type="scientific">Gulo gulo</name>
    <name type="common">Wolverine</name>
    <name type="synonym">Gluton</name>
    <dbReference type="NCBI Taxonomy" id="48420"/>
    <lineage>
        <taxon>Eukaryota</taxon>
        <taxon>Metazoa</taxon>
        <taxon>Chordata</taxon>
        <taxon>Craniata</taxon>
        <taxon>Vertebrata</taxon>
        <taxon>Euteleostomi</taxon>
        <taxon>Mammalia</taxon>
        <taxon>Eutheria</taxon>
        <taxon>Laurasiatheria</taxon>
        <taxon>Carnivora</taxon>
        <taxon>Caniformia</taxon>
        <taxon>Musteloidea</taxon>
        <taxon>Mustelidae</taxon>
        <taxon>Guloninae</taxon>
        <taxon>Gulo</taxon>
    </lineage>
</organism>
<proteinExistence type="predicted"/>
<protein>
    <submittedName>
        <fullName evidence="1">Uncharacterized protein</fullName>
    </submittedName>
</protein>
<gene>
    <name evidence="1" type="ORF">BN2614_LOCUS1</name>
</gene>
<keyword evidence="2" id="KW-1185">Reference proteome</keyword>
<dbReference type="AlphaFoldDB" id="A0A9X9QAX5"/>
<evidence type="ECO:0000313" key="2">
    <source>
        <dbReference type="Proteomes" id="UP000269945"/>
    </source>
</evidence>
<sequence length="66" mass="7170">MGLAQELGRTCLSTHLESLPRTRQTHRAPFTLLGARRSCPVRGPSLPLISVSFRRWGRGLGGGGSR</sequence>
<comment type="caution">
    <text evidence="1">The sequence shown here is derived from an EMBL/GenBank/DDBJ whole genome shotgun (WGS) entry which is preliminary data.</text>
</comment>
<dbReference type="EMBL" id="CYRY02046733">
    <property type="protein sequence ID" value="VCX42514.1"/>
    <property type="molecule type" value="Genomic_DNA"/>
</dbReference>
<reference evidence="1 2" key="1">
    <citation type="submission" date="2018-10" db="EMBL/GenBank/DDBJ databases">
        <authorList>
            <person name="Ekblom R."/>
            <person name="Jareborg N."/>
        </authorList>
    </citation>
    <scope>NUCLEOTIDE SEQUENCE [LARGE SCALE GENOMIC DNA]</scope>
    <source>
        <tissue evidence="1">Muscle</tissue>
    </source>
</reference>
<accession>A0A9X9QAX5</accession>
<name>A0A9X9QAX5_GULGU</name>
<evidence type="ECO:0000313" key="1">
    <source>
        <dbReference type="EMBL" id="VCX42514.1"/>
    </source>
</evidence>